<feature type="transmembrane region" description="Helical" evidence="1">
    <location>
        <begin position="340"/>
        <end position="360"/>
    </location>
</feature>
<reference evidence="2" key="1">
    <citation type="submission" date="2022-12" db="EMBL/GenBank/DDBJ databases">
        <title>New Phytohabitans aurantiacus sp. RD004123 nov., an actinomycete isolated from soil.</title>
        <authorList>
            <person name="Triningsih D.W."/>
            <person name="Harunari E."/>
            <person name="Igarashi Y."/>
        </authorList>
    </citation>
    <scope>NUCLEOTIDE SEQUENCE</scope>
    <source>
        <strain evidence="2">RD004123</strain>
    </source>
</reference>
<evidence type="ECO:0000313" key="3">
    <source>
        <dbReference type="Proteomes" id="UP001144280"/>
    </source>
</evidence>
<dbReference type="EMBL" id="BSDI01000042">
    <property type="protein sequence ID" value="GLI01267.1"/>
    <property type="molecule type" value="Genomic_DNA"/>
</dbReference>
<feature type="transmembrane region" description="Helical" evidence="1">
    <location>
        <begin position="315"/>
        <end position="334"/>
    </location>
</feature>
<gene>
    <name evidence="2" type="ORF">Pa4123_65430</name>
</gene>
<dbReference type="RefSeq" id="WP_281902162.1">
    <property type="nucleotide sequence ID" value="NZ_BSDI01000042.1"/>
</dbReference>
<evidence type="ECO:0008006" key="4">
    <source>
        <dbReference type="Google" id="ProtNLM"/>
    </source>
</evidence>
<organism evidence="2 3">
    <name type="scientific">Phytohabitans aurantiacus</name>
    <dbReference type="NCBI Taxonomy" id="3016789"/>
    <lineage>
        <taxon>Bacteria</taxon>
        <taxon>Bacillati</taxon>
        <taxon>Actinomycetota</taxon>
        <taxon>Actinomycetes</taxon>
        <taxon>Micromonosporales</taxon>
        <taxon>Micromonosporaceae</taxon>
    </lineage>
</organism>
<name>A0ABQ5R508_9ACTN</name>
<sequence length="531" mass="56274">MSVPVIIRRARWVVGAAVAVGLFFAYLLMSRAVGMNSDGASNAIQAWDMLHGNVLLSGWTVTDVSFYTNELLLFALVETVYGYHDDTTHAVAALVFTLLVLVVAAAAKGRATGREAAVKVAVAVAIVAVPALGFAAVTQLTSPDHTGTAIPLLLIWLLVERAADRRWLPYAVAALLAWAQIADPLVMYIGVLPLLAVSAWRLLRNRTDRRTDIALLIAGPASIVLAQIALFAIRLGGGFGAHAAEAKLSTFSDLGHHLWLAARVMSVNFGAYFPDREGPAGAAMAAIHLLGLLATLAAVAIAAARTLRAPSDRMVELLTVGILVNLGAFVVSALPTDLLSARQVVAILPLGAVLVARIFGPPLAAAGHKITAALAVLLMLLAGELIAHATFQGVRGHAVDVAQWLDDRGLSYGIGEYWNANNVTVLTGGRVQVAPVVAGPPIASYRWESKEDWYDPAKHDARFLVVDTRNPSTRTEATARSQFGDPVERHEFDGAVVLVYAHNLLRGLPAYCVPETAPTPAACPDHGLVLF</sequence>
<comment type="caution">
    <text evidence="2">The sequence shown here is derived from an EMBL/GenBank/DDBJ whole genome shotgun (WGS) entry which is preliminary data.</text>
</comment>
<protein>
    <recommendedName>
        <fullName evidence="4">Glycosyltransferase RgtA/B/C/D-like domain-containing protein</fullName>
    </recommendedName>
</protein>
<feature type="transmembrane region" description="Helical" evidence="1">
    <location>
        <begin position="215"/>
        <end position="233"/>
    </location>
</feature>
<evidence type="ECO:0000256" key="1">
    <source>
        <dbReference type="SAM" id="Phobius"/>
    </source>
</evidence>
<feature type="transmembrane region" description="Helical" evidence="1">
    <location>
        <begin position="116"/>
        <end position="137"/>
    </location>
</feature>
<keyword evidence="1" id="KW-0812">Transmembrane</keyword>
<feature type="transmembrane region" description="Helical" evidence="1">
    <location>
        <begin position="12"/>
        <end position="29"/>
    </location>
</feature>
<feature type="transmembrane region" description="Helical" evidence="1">
    <location>
        <begin position="185"/>
        <end position="203"/>
    </location>
</feature>
<feature type="transmembrane region" description="Helical" evidence="1">
    <location>
        <begin position="372"/>
        <end position="391"/>
    </location>
</feature>
<accession>A0ABQ5R508</accession>
<dbReference type="Proteomes" id="UP001144280">
    <property type="component" value="Unassembled WGS sequence"/>
</dbReference>
<evidence type="ECO:0000313" key="2">
    <source>
        <dbReference type="EMBL" id="GLI01267.1"/>
    </source>
</evidence>
<feature type="transmembrane region" description="Helical" evidence="1">
    <location>
        <begin position="89"/>
        <end position="107"/>
    </location>
</feature>
<proteinExistence type="predicted"/>
<keyword evidence="3" id="KW-1185">Reference proteome</keyword>
<keyword evidence="1" id="KW-1133">Transmembrane helix</keyword>
<feature type="transmembrane region" description="Helical" evidence="1">
    <location>
        <begin position="282"/>
        <end position="303"/>
    </location>
</feature>
<keyword evidence="1" id="KW-0472">Membrane</keyword>